<name>A0A923LLY7_9FIRM</name>
<evidence type="ECO:0000313" key="2">
    <source>
        <dbReference type="EMBL" id="MBC5712692.1"/>
    </source>
</evidence>
<evidence type="ECO:0000259" key="1">
    <source>
        <dbReference type="SMART" id="SM00471"/>
    </source>
</evidence>
<keyword evidence="3" id="KW-1185">Reference proteome</keyword>
<dbReference type="SUPFAM" id="SSF109604">
    <property type="entry name" value="HD-domain/PDEase-like"/>
    <property type="match status" value="1"/>
</dbReference>
<accession>A0A923LLY7</accession>
<comment type="caution">
    <text evidence="2">The sequence shown here is derived from an EMBL/GenBank/DDBJ whole genome shotgun (WGS) entry which is preliminary data.</text>
</comment>
<dbReference type="Proteomes" id="UP000606720">
    <property type="component" value="Unassembled WGS sequence"/>
</dbReference>
<dbReference type="SMART" id="SM00471">
    <property type="entry name" value="HDc"/>
    <property type="match status" value="1"/>
</dbReference>
<organism evidence="2 3">
    <name type="scientific">Roseburia zhanii</name>
    <dbReference type="NCBI Taxonomy" id="2763064"/>
    <lineage>
        <taxon>Bacteria</taxon>
        <taxon>Bacillati</taxon>
        <taxon>Bacillota</taxon>
        <taxon>Clostridia</taxon>
        <taxon>Lachnospirales</taxon>
        <taxon>Lachnospiraceae</taxon>
        <taxon>Roseburia</taxon>
    </lineage>
</organism>
<dbReference type="Gene3D" id="1.10.3210.10">
    <property type="entry name" value="Hypothetical protein af1432"/>
    <property type="match status" value="1"/>
</dbReference>
<feature type="domain" description="HD/PDEase" evidence="1">
    <location>
        <begin position="31"/>
        <end position="150"/>
    </location>
</feature>
<dbReference type="Pfam" id="PF01966">
    <property type="entry name" value="HD"/>
    <property type="match status" value="1"/>
</dbReference>
<evidence type="ECO:0000313" key="3">
    <source>
        <dbReference type="Proteomes" id="UP000606720"/>
    </source>
</evidence>
<dbReference type="InterPro" id="IPR003607">
    <property type="entry name" value="HD/PDEase_dom"/>
</dbReference>
<protein>
    <submittedName>
        <fullName evidence="2">HD domain-containing protein</fullName>
    </submittedName>
</protein>
<dbReference type="EMBL" id="JACOPH010000001">
    <property type="protein sequence ID" value="MBC5712692.1"/>
    <property type="molecule type" value="Genomic_DNA"/>
</dbReference>
<dbReference type="InterPro" id="IPR006674">
    <property type="entry name" value="HD_domain"/>
</dbReference>
<proteinExistence type="predicted"/>
<dbReference type="AlphaFoldDB" id="A0A923LLY7"/>
<sequence>MQPQKDEVDVVMKELEKTGRMECMKQCIQHGDISVYEHCVRVAVMSLVIAELFKITVDRRSLIVGALLHDYFLYDWHEKDDSHKWHGFFHPSRALENANEDYELNERQKNIILRHMFPLTPVPPVCREAWIVCLADKVCATEETIKPLQLNLIRFLISRRLFRMFYLR</sequence>
<gene>
    <name evidence="2" type="ORF">H8S17_00450</name>
</gene>
<reference evidence="2" key="1">
    <citation type="submission" date="2020-08" db="EMBL/GenBank/DDBJ databases">
        <title>Genome public.</title>
        <authorList>
            <person name="Liu C."/>
            <person name="Sun Q."/>
        </authorList>
    </citation>
    <scope>NUCLEOTIDE SEQUENCE</scope>
    <source>
        <strain evidence="2">BX1005</strain>
    </source>
</reference>
<dbReference type="CDD" id="cd00077">
    <property type="entry name" value="HDc"/>
    <property type="match status" value="1"/>
</dbReference>